<dbReference type="Ensembl" id="ENSORLT00000034676.1">
    <property type="protein sequence ID" value="ENSORLP00000034916.1"/>
    <property type="gene ID" value="ENSORLG00000022402.1"/>
</dbReference>
<dbReference type="GO" id="GO:0005856">
    <property type="term" value="C:cytoskeleton"/>
    <property type="evidence" value="ECO:0007669"/>
    <property type="project" value="UniProtKB-SubCell"/>
</dbReference>
<evidence type="ECO:0000256" key="1">
    <source>
        <dbReference type="ARBA" id="ARBA00004245"/>
    </source>
</evidence>
<evidence type="ECO:0000313" key="7">
    <source>
        <dbReference type="Ensembl" id="ENSORLP00000034916.1"/>
    </source>
</evidence>
<evidence type="ECO:0000256" key="6">
    <source>
        <dbReference type="ARBA" id="ARBA00025497"/>
    </source>
</evidence>
<dbReference type="InterPro" id="IPR038386">
    <property type="entry name" value="Beta-thymosin_sf"/>
</dbReference>
<comment type="subcellular location">
    <subcellularLocation>
        <location evidence="1">Cytoplasm</location>
        <location evidence="1">Cytoskeleton</location>
    </subcellularLocation>
</comment>
<dbReference type="Proteomes" id="UP000001038">
    <property type="component" value="Chromosome 20"/>
</dbReference>
<evidence type="ECO:0000256" key="2">
    <source>
        <dbReference type="ARBA" id="ARBA00009511"/>
    </source>
</evidence>
<dbReference type="GO" id="GO:0003785">
    <property type="term" value="F:actin monomer binding"/>
    <property type="evidence" value="ECO:0000318"/>
    <property type="project" value="GO_Central"/>
</dbReference>
<protein>
    <submittedName>
        <fullName evidence="7">Uncharacterized protein</fullName>
    </submittedName>
</protein>
<dbReference type="InParanoid" id="A0A3B3HTG3"/>
<evidence type="ECO:0000256" key="3">
    <source>
        <dbReference type="ARBA" id="ARBA00022490"/>
    </source>
</evidence>
<comment type="similarity">
    <text evidence="2">Belongs to the thymosin beta family.</text>
</comment>
<evidence type="ECO:0000256" key="4">
    <source>
        <dbReference type="ARBA" id="ARBA00023203"/>
    </source>
</evidence>
<dbReference type="InterPro" id="IPR001152">
    <property type="entry name" value="Beta-thymosin"/>
</dbReference>
<reference evidence="7 8" key="1">
    <citation type="journal article" date="2007" name="Nature">
        <title>The medaka draft genome and insights into vertebrate genome evolution.</title>
        <authorList>
            <person name="Kasahara M."/>
            <person name="Naruse K."/>
            <person name="Sasaki S."/>
            <person name="Nakatani Y."/>
            <person name="Qu W."/>
            <person name="Ahsan B."/>
            <person name="Yamada T."/>
            <person name="Nagayasu Y."/>
            <person name="Doi K."/>
            <person name="Kasai Y."/>
            <person name="Jindo T."/>
            <person name="Kobayashi D."/>
            <person name="Shimada A."/>
            <person name="Toyoda A."/>
            <person name="Kuroki Y."/>
            <person name="Fujiyama A."/>
            <person name="Sasaki T."/>
            <person name="Shimizu A."/>
            <person name="Asakawa S."/>
            <person name="Shimizu N."/>
            <person name="Hashimoto S."/>
            <person name="Yang J."/>
            <person name="Lee Y."/>
            <person name="Matsushima K."/>
            <person name="Sugano S."/>
            <person name="Sakaizumi M."/>
            <person name="Narita T."/>
            <person name="Ohishi K."/>
            <person name="Haga S."/>
            <person name="Ohta F."/>
            <person name="Nomoto H."/>
            <person name="Nogata K."/>
            <person name="Morishita T."/>
            <person name="Endo T."/>
            <person name="Shin-I T."/>
            <person name="Takeda H."/>
            <person name="Morishita S."/>
            <person name="Kohara Y."/>
        </authorList>
    </citation>
    <scope>NUCLEOTIDE SEQUENCE [LARGE SCALE GENOMIC DNA]</scope>
    <source>
        <strain evidence="7 8">Hd-rR</strain>
    </source>
</reference>
<keyword evidence="8" id="KW-1185">Reference proteome</keyword>
<dbReference type="GO" id="GO:0140311">
    <property type="term" value="F:protein sequestering activity"/>
    <property type="evidence" value="ECO:0000318"/>
    <property type="project" value="GO_Central"/>
</dbReference>
<sequence length="71" mass="8149">MDDKPDITEVSRFDKTKLKKTETQEINTLQMLKGNSPFPRPTVCQLSVLLAAEEHHMQIAPGKQRAKFRLL</sequence>
<dbReference type="PANTHER" id="PTHR12021:SF10">
    <property type="entry name" value="THYMOSIN BETA-10"/>
    <property type="match status" value="1"/>
</dbReference>
<dbReference type="Gene3D" id="1.20.5.520">
    <property type="entry name" value="Single helix bin"/>
    <property type="match status" value="1"/>
</dbReference>
<dbReference type="GO" id="GO:0007015">
    <property type="term" value="P:actin filament organization"/>
    <property type="evidence" value="ECO:0007669"/>
    <property type="project" value="InterPro"/>
</dbReference>
<evidence type="ECO:0000313" key="8">
    <source>
        <dbReference type="Proteomes" id="UP000001038"/>
    </source>
</evidence>
<comment type="function">
    <text evidence="6">Plays an important role in the organization of the cytoskeleton. Binds to and sequesters actin monomers (G actin) and therefore inhibits actin polymerization.</text>
</comment>
<reference evidence="7" key="3">
    <citation type="submission" date="2025-09" db="UniProtKB">
        <authorList>
            <consortium name="Ensembl"/>
        </authorList>
    </citation>
    <scope>IDENTIFICATION</scope>
    <source>
        <strain evidence="7">Hd-rR</strain>
    </source>
</reference>
<dbReference type="PANTHER" id="PTHR12021">
    <property type="entry name" value="THYMOSIN BETA"/>
    <property type="match status" value="1"/>
</dbReference>
<dbReference type="Pfam" id="PF01290">
    <property type="entry name" value="Thymosin"/>
    <property type="match status" value="1"/>
</dbReference>
<keyword evidence="4" id="KW-0009">Actin-binding</keyword>
<keyword evidence="5" id="KW-0206">Cytoskeleton</keyword>
<dbReference type="GO" id="GO:0030334">
    <property type="term" value="P:regulation of cell migration"/>
    <property type="evidence" value="ECO:0000318"/>
    <property type="project" value="GO_Central"/>
</dbReference>
<keyword evidence="3" id="KW-0963">Cytoplasm</keyword>
<name>A0A3B3HTG3_ORYLA</name>
<reference evidence="7" key="2">
    <citation type="submission" date="2025-08" db="UniProtKB">
        <authorList>
            <consortium name="Ensembl"/>
        </authorList>
    </citation>
    <scope>IDENTIFICATION</scope>
    <source>
        <strain evidence="7">Hd-rR</strain>
    </source>
</reference>
<dbReference type="Bgee" id="ENSORLG00000022402">
    <property type="expression patterns" value="Expressed in animal zygote and 12 other cell types or tissues"/>
</dbReference>
<evidence type="ECO:0000256" key="5">
    <source>
        <dbReference type="ARBA" id="ARBA00023212"/>
    </source>
</evidence>
<organism evidence="7 8">
    <name type="scientific">Oryzias latipes</name>
    <name type="common">Japanese rice fish</name>
    <name type="synonym">Japanese killifish</name>
    <dbReference type="NCBI Taxonomy" id="8090"/>
    <lineage>
        <taxon>Eukaryota</taxon>
        <taxon>Metazoa</taxon>
        <taxon>Chordata</taxon>
        <taxon>Craniata</taxon>
        <taxon>Vertebrata</taxon>
        <taxon>Euteleostomi</taxon>
        <taxon>Actinopterygii</taxon>
        <taxon>Neopterygii</taxon>
        <taxon>Teleostei</taxon>
        <taxon>Neoteleostei</taxon>
        <taxon>Acanthomorphata</taxon>
        <taxon>Ovalentaria</taxon>
        <taxon>Atherinomorphae</taxon>
        <taxon>Beloniformes</taxon>
        <taxon>Adrianichthyidae</taxon>
        <taxon>Oryziinae</taxon>
        <taxon>Oryzias</taxon>
    </lineage>
</organism>
<proteinExistence type="inferred from homology"/>
<dbReference type="AlphaFoldDB" id="A0A3B3HTG3"/>
<accession>A0A3B3HTG3</accession>